<name>I4B9K6_TURPD</name>
<dbReference type="PROSITE" id="PS51257">
    <property type="entry name" value="PROKAR_LIPOPROTEIN"/>
    <property type="match status" value="1"/>
</dbReference>
<dbReference type="STRING" id="869212.Turpa_3325"/>
<dbReference type="AlphaFoldDB" id="I4B9K6"/>
<keyword evidence="2" id="KW-1185">Reference proteome</keyword>
<protein>
    <submittedName>
        <fullName evidence="1">NHL repeat containing protein</fullName>
    </submittedName>
</protein>
<dbReference type="Gene3D" id="2.60.40.2340">
    <property type="match status" value="3"/>
</dbReference>
<dbReference type="KEGG" id="tpx:Turpa_3325"/>
<reference evidence="1 2" key="1">
    <citation type="submission" date="2012-06" db="EMBL/GenBank/DDBJ databases">
        <title>The complete chromosome of genome of Turneriella parva DSM 21527.</title>
        <authorList>
            <consortium name="US DOE Joint Genome Institute (JGI-PGF)"/>
            <person name="Lucas S."/>
            <person name="Han J."/>
            <person name="Lapidus A."/>
            <person name="Bruce D."/>
            <person name="Goodwin L."/>
            <person name="Pitluck S."/>
            <person name="Peters L."/>
            <person name="Kyrpides N."/>
            <person name="Mavromatis K."/>
            <person name="Ivanova N."/>
            <person name="Mikhailova N."/>
            <person name="Chertkov O."/>
            <person name="Detter J.C."/>
            <person name="Tapia R."/>
            <person name="Han C."/>
            <person name="Land M."/>
            <person name="Hauser L."/>
            <person name="Markowitz V."/>
            <person name="Cheng J.-F."/>
            <person name="Hugenholtz P."/>
            <person name="Woyke T."/>
            <person name="Wu D."/>
            <person name="Gronow S."/>
            <person name="Wellnitz S."/>
            <person name="Brambilla E."/>
            <person name="Klenk H.-P."/>
            <person name="Eisen J.A."/>
        </authorList>
    </citation>
    <scope>NUCLEOTIDE SEQUENCE [LARGE SCALE GENOMIC DNA]</scope>
    <source>
        <strain evidence="2">ATCC BAA-1111 / DSM 21527 / NCTC 11395 / H</strain>
    </source>
</reference>
<dbReference type="PATRIC" id="fig|869212.3.peg.3362"/>
<dbReference type="SUPFAM" id="SSF63825">
    <property type="entry name" value="YWTD domain"/>
    <property type="match status" value="1"/>
</dbReference>
<accession>I4B9K6</accession>
<evidence type="ECO:0000313" key="1">
    <source>
        <dbReference type="EMBL" id="AFM13963.1"/>
    </source>
</evidence>
<organism evidence="1 2">
    <name type="scientific">Turneriella parva (strain ATCC BAA-1111 / DSM 21527 / NCTC 11395 / H)</name>
    <name type="common">Leptospira parva</name>
    <dbReference type="NCBI Taxonomy" id="869212"/>
    <lineage>
        <taxon>Bacteria</taxon>
        <taxon>Pseudomonadati</taxon>
        <taxon>Spirochaetota</taxon>
        <taxon>Spirochaetia</taxon>
        <taxon>Leptospirales</taxon>
        <taxon>Leptospiraceae</taxon>
        <taxon>Turneriella</taxon>
    </lineage>
</organism>
<sequence length="697" mass="71199">MLFRNIQKSGDWQLRLRLALAVCLLISAFGCRHYGDKLPNSVENVTTANVPTSASSKDFTSFSILGQVGTIGTNSVDVTVPFGTDVTSLIATFVTTGNTVNITGIQQDSGVTANDFSTAVIYTVVAVDGTTKNFTVNVTVAANSAKEITAFSVSGQTGTIGTSTISITVPFGTNVTALAAVFSHTGASVNISGVNQVSGSTTNDFTTQKIYTVVAANGSTKDYTVIISVAANSAKDITAFSILGQAGTIGTNTIDVTVPYGTDVTSLIATFSISGASLNISGANQVSGVTVNNFTTPRAYTVVAVDSSTKNYTITVSVAACAITLMGGASNCPITLSANVSTFAGPGPGCYFPYNPGCPEGDLDATGTSARFRQIKGVTTDGTNLYVVDTGNNNIRKIVISTGAVTKLAGGTSTEFGDADGTGSTARFRQPSGITTDGTNLYVIDNQAKIRKIVISTGAVTTLVGPAAGCSATPPCPRGDTDGTGTAARFNVPEGITTDGTNLYVADSTNSKIRKIVISTRVVTTIAGPAQGSAATGDTDATGNAARFNKPTGITYDGTNLFIADGNNNKIRKLVISTGVVTTIAGPSQGTITSGDTDAVGNAARFYSPVGITTDRTNLFVADGTGNRNNKIRKILISTGAVTTIAGPAQGCSPGCSDGDADGTGTAVRFSTPWGITTDGISLFISDNVTKKFRRLQ</sequence>
<proteinExistence type="predicted"/>
<dbReference type="InterPro" id="IPR011042">
    <property type="entry name" value="6-blade_b-propeller_TolB-like"/>
</dbReference>
<dbReference type="HOGENOM" id="CLU_395297_0_0_12"/>
<dbReference type="Proteomes" id="UP000006048">
    <property type="component" value="Chromosome"/>
</dbReference>
<evidence type="ECO:0000313" key="2">
    <source>
        <dbReference type="Proteomes" id="UP000006048"/>
    </source>
</evidence>
<dbReference type="PANTHER" id="PTHR46388">
    <property type="entry name" value="NHL REPEAT-CONTAINING PROTEIN 2"/>
    <property type="match status" value="1"/>
</dbReference>
<dbReference type="EMBL" id="CP002959">
    <property type="protein sequence ID" value="AFM13963.1"/>
    <property type="molecule type" value="Genomic_DNA"/>
</dbReference>
<dbReference type="PANTHER" id="PTHR46388:SF2">
    <property type="entry name" value="NHL REPEAT-CONTAINING PROTEIN 2"/>
    <property type="match status" value="1"/>
</dbReference>
<dbReference type="RefSeq" id="WP_014804462.1">
    <property type="nucleotide sequence ID" value="NC_018020.1"/>
</dbReference>
<dbReference type="Gene3D" id="2.120.10.30">
    <property type="entry name" value="TolB, C-terminal domain"/>
    <property type="match status" value="3"/>
</dbReference>
<gene>
    <name evidence="1" type="ordered locus">Turpa_3325</name>
</gene>
<dbReference type="OrthoDB" id="9774579at2"/>